<keyword evidence="1" id="KW-1133">Transmembrane helix</keyword>
<dbReference type="Proteomes" id="UP000199306">
    <property type="component" value="Unassembled WGS sequence"/>
</dbReference>
<accession>A0A1I5QPQ7</accession>
<evidence type="ECO:0000313" key="3">
    <source>
        <dbReference type="Proteomes" id="UP000199306"/>
    </source>
</evidence>
<gene>
    <name evidence="2" type="ORF">SAMN04515674_103305</name>
</gene>
<organism evidence="2 3">
    <name type="scientific">Pseudarcicella hirudinis</name>
    <dbReference type="NCBI Taxonomy" id="1079859"/>
    <lineage>
        <taxon>Bacteria</taxon>
        <taxon>Pseudomonadati</taxon>
        <taxon>Bacteroidota</taxon>
        <taxon>Cytophagia</taxon>
        <taxon>Cytophagales</taxon>
        <taxon>Flectobacillaceae</taxon>
        <taxon>Pseudarcicella</taxon>
    </lineage>
</organism>
<sequence>MPFGKYFAVMVATALKFIGGPLTGVSLGISLIETIISTIAGMMVTVTIVAFLGKKVREIINKYRKVKPKLFNKRSRRAVKIWDRFGLIGIACLTPLFFTPIGGTLLAVSFGVPIPKILFWMLIFATFWGIVLTTLIYEIADLRAFFM</sequence>
<feature type="transmembrane region" description="Helical" evidence="1">
    <location>
        <begin position="85"/>
        <end position="111"/>
    </location>
</feature>
<feature type="transmembrane region" description="Helical" evidence="1">
    <location>
        <begin position="117"/>
        <end position="137"/>
    </location>
</feature>
<evidence type="ECO:0000256" key="1">
    <source>
        <dbReference type="SAM" id="Phobius"/>
    </source>
</evidence>
<reference evidence="2 3" key="1">
    <citation type="submission" date="2016-10" db="EMBL/GenBank/DDBJ databases">
        <authorList>
            <person name="de Groot N.N."/>
        </authorList>
    </citation>
    <scope>NUCLEOTIDE SEQUENCE [LARGE SCALE GENOMIC DNA]</scope>
    <source>
        <strain evidence="3">E92,LMG 26720,CCM 7988</strain>
    </source>
</reference>
<name>A0A1I5QPQ7_9BACT</name>
<feature type="transmembrane region" description="Helical" evidence="1">
    <location>
        <begin position="7"/>
        <end position="29"/>
    </location>
</feature>
<protein>
    <recommendedName>
        <fullName evidence="4">Small multi-drug export protein</fullName>
    </recommendedName>
</protein>
<feature type="transmembrane region" description="Helical" evidence="1">
    <location>
        <begin position="35"/>
        <end position="53"/>
    </location>
</feature>
<dbReference type="STRING" id="1079859.SAMN04515674_103305"/>
<keyword evidence="3" id="KW-1185">Reference proteome</keyword>
<keyword evidence="1" id="KW-0472">Membrane</keyword>
<dbReference type="OrthoDB" id="1467737at2"/>
<keyword evidence="1" id="KW-0812">Transmembrane</keyword>
<proteinExistence type="predicted"/>
<dbReference type="RefSeq" id="WP_092014502.1">
    <property type="nucleotide sequence ID" value="NZ_FOXH01000003.1"/>
</dbReference>
<dbReference type="EMBL" id="FOXH01000003">
    <property type="protein sequence ID" value="SFP48244.1"/>
    <property type="molecule type" value="Genomic_DNA"/>
</dbReference>
<evidence type="ECO:0000313" key="2">
    <source>
        <dbReference type="EMBL" id="SFP48244.1"/>
    </source>
</evidence>
<evidence type="ECO:0008006" key="4">
    <source>
        <dbReference type="Google" id="ProtNLM"/>
    </source>
</evidence>
<dbReference type="AlphaFoldDB" id="A0A1I5QPQ7"/>